<gene>
    <name evidence="1" type="ORF">SAMN06264867_12010</name>
</gene>
<dbReference type="RefSeq" id="WP_185955794.1">
    <property type="nucleotide sequence ID" value="NZ_FXTD01000020.1"/>
</dbReference>
<dbReference type="OrthoDB" id="319470at2157"/>
<dbReference type="Proteomes" id="UP000319712">
    <property type="component" value="Unassembled WGS sequence"/>
</dbReference>
<reference evidence="1 2" key="1">
    <citation type="submission" date="2017-05" db="EMBL/GenBank/DDBJ databases">
        <authorList>
            <person name="Varghese N."/>
            <person name="Submissions S."/>
        </authorList>
    </citation>
    <scope>NUCLEOTIDE SEQUENCE [LARGE SCALE GENOMIC DNA]</scope>
    <source>
        <strain evidence="1 2">DSM 19504</strain>
    </source>
</reference>
<name>A0A521F5F3_9EURY</name>
<evidence type="ECO:0000313" key="1">
    <source>
        <dbReference type="EMBL" id="SMO91384.1"/>
    </source>
</evidence>
<organism evidence="1 2">
    <name type="scientific">Halorubrum cibi</name>
    <dbReference type="NCBI Taxonomy" id="413815"/>
    <lineage>
        <taxon>Archaea</taxon>
        <taxon>Methanobacteriati</taxon>
        <taxon>Methanobacteriota</taxon>
        <taxon>Stenosarchaea group</taxon>
        <taxon>Halobacteria</taxon>
        <taxon>Halobacteriales</taxon>
        <taxon>Haloferacaceae</taxon>
        <taxon>Halorubrum</taxon>
    </lineage>
</organism>
<sequence length="54" mass="6032">MSRLHAGIVVGEAFADYLEKFRTNHPIDEELAVEHGCFQKFMTRTESGSYGGVV</sequence>
<evidence type="ECO:0000313" key="2">
    <source>
        <dbReference type="Proteomes" id="UP000319712"/>
    </source>
</evidence>
<proteinExistence type="predicted"/>
<dbReference type="AlphaFoldDB" id="A0A521F5F3"/>
<accession>A0A521F5F3</accession>
<protein>
    <submittedName>
        <fullName evidence="1">Uncharacterized protein</fullName>
    </submittedName>
</protein>
<dbReference type="EMBL" id="FXTD01000020">
    <property type="protein sequence ID" value="SMO91384.1"/>
    <property type="molecule type" value="Genomic_DNA"/>
</dbReference>
<keyword evidence="2" id="KW-1185">Reference proteome</keyword>